<feature type="coiled-coil region" evidence="1">
    <location>
        <begin position="414"/>
        <end position="459"/>
    </location>
</feature>
<protein>
    <submittedName>
        <fullName evidence="3">Coiled-coil domain-containing protein 180</fullName>
    </submittedName>
</protein>
<evidence type="ECO:0000259" key="2">
    <source>
        <dbReference type="Pfam" id="PF14643"/>
    </source>
</evidence>
<dbReference type="EMBL" id="JAOPHQ010005127">
    <property type="protein sequence ID" value="KAK0136777.1"/>
    <property type="molecule type" value="Genomic_DNA"/>
</dbReference>
<sequence length="525" mass="61266">MTTELRRFRVRVGLLLEDPCQTKANSDNTSTLQPFLVADRPSADIIQRLREKRERDHRDTVKNLHKDLAVLGKDLKERSRSTCEDLLSSLEEMDQRLDSLMDRMECQQLVSLQELNDVWKQVRETVVLKRGRICELDQHLTEYESQRTQQIVVLLRKYCTLLERISFLDPCDVYRLLDTEAMLINNALLANRRSIARLRLHLLEEDLQKESVLRLRWQDRSQTWTTGRVDQEVERIRELVSSESVQNPASVQQAVLEIRTTRQTLSEEQRRLIQHIWYQYCSTGIISLAPPTCTTALVTDWYNQLTALNQKIDCCHDNFVRQLHCSFEQSWQNCLAEVERCKEALCTLELSEEEVKHILNSQILSLIGPCQRQAEDRLAILDRDVDMVARHAGILSRTVRNVLRGAALLWEMHSQAVENREQQLEEQLRLLRHQQEEEIQKKEAHLDVLLDRLRQESSEEALKSSLERVLVYLDDITNSSSVWYSKMEEVLESFPALLVDELHTYSAAVSQYYHVGDVHTLIGTV</sequence>
<dbReference type="PANTHER" id="PTHR21444">
    <property type="entry name" value="COILED-COIL DOMAIN-CONTAINING PROTEIN 180"/>
    <property type="match status" value="1"/>
</dbReference>
<dbReference type="InterPro" id="IPR028089">
    <property type="entry name" value="DUF4455"/>
</dbReference>
<feature type="domain" description="DUF4455" evidence="2">
    <location>
        <begin position="50"/>
        <end position="517"/>
    </location>
</feature>
<comment type="caution">
    <text evidence="3">The sequence shown here is derived from an EMBL/GenBank/DDBJ whole genome shotgun (WGS) entry which is preliminary data.</text>
</comment>
<keyword evidence="4" id="KW-1185">Reference proteome</keyword>
<dbReference type="PANTHER" id="PTHR21444:SF14">
    <property type="entry name" value="COILED-COIL DOMAIN-CONTAINING PROTEIN 180"/>
    <property type="match status" value="1"/>
</dbReference>
<proteinExistence type="predicted"/>
<dbReference type="AlphaFoldDB" id="A0AA47NUM2"/>
<dbReference type="Proteomes" id="UP001174136">
    <property type="component" value="Unassembled WGS sequence"/>
</dbReference>
<dbReference type="Pfam" id="PF14643">
    <property type="entry name" value="DUF4455"/>
    <property type="match status" value="1"/>
</dbReference>
<accession>A0AA47NUM2</accession>
<keyword evidence="1" id="KW-0175">Coiled coil</keyword>
<organism evidence="3 4">
    <name type="scientific">Merluccius polli</name>
    <name type="common">Benguela hake</name>
    <name type="synonym">Merluccius cadenati</name>
    <dbReference type="NCBI Taxonomy" id="89951"/>
    <lineage>
        <taxon>Eukaryota</taxon>
        <taxon>Metazoa</taxon>
        <taxon>Chordata</taxon>
        <taxon>Craniata</taxon>
        <taxon>Vertebrata</taxon>
        <taxon>Euteleostomi</taxon>
        <taxon>Actinopterygii</taxon>
        <taxon>Neopterygii</taxon>
        <taxon>Teleostei</taxon>
        <taxon>Neoteleostei</taxon>
        <taxon>Acanthomorphata</taxon>
        <taxon>Zeiogadaria</taxon>
        <taxon>Gadariae</taxon>
        <taxon>Gadiformes</taxon>
        <taxon>Gadoidei</taxon>
        <taxon>Merlucciidae</taxon>
        <taxon>Merluccius</taxon>
    </lineage>
</organism>
<feature type="coiled-coil region" evidence="1">
    <location>
        <begin position="83"/>
        <end position="110"/>
    </location>
</feature>
<gene>
    <name evidence="3" type="primary">CCDC180_1</name>
    <name evidence="3" type="ORF">N1851_027040</name>
</gene>
<reference evidence="3" key="1">
    <citation type="journal article" date="2023" name="Front. Mar. Sci.">
        <title>A new Merluccius polli reference genome to investigate the effects of global change in West African waters.</title>
        <authorList>
            <person name="Mateo J.L."/>
            <person name="Blanco-Fernandez C."/>
            <person name="Garcia-Vazquez E."/>
            <person name="Machado-Schiaffino G."/>
        </authorList>
    </citation>
    <scope>NUCLEOTIDE SEQUENCE</scope>
    <source>
        <strain evidence="3">C29</strain>
        <tissue evidence="3">Fin</tissue>
    </source>
</reference>
<evidence type="ECO:0000313" key="4">
    <source>
        <dbReference type="Proteomes" id="UP001174136"/>
    </source>
</evidence>
<evidence type="ECO:0000313" key="3">
    <source>
        <dbReference type="EMBL" id="KAK0136777.1"/>
    </source>
</evidence>
<evidence type="ECO:0000256" key="1">
    <source>
        <dbReference type="SAM" id="Coils"/>
    </source>
</evidence>
<name>A0AA47NUM2_MERPO</name>